<dbReference type="SMART" id="SM00342">
    <property type="entry name" value="HTH_ARAC"/>
    <property type="match status" value="1"/>
</dbReference>
<dbReference type="Pfam" id="PF12833">
    <property type="entry name" value="HTH_18"/>
    <property type="match status" value="1"/>
</dbReference>
<dbReference type="Pfam" id="PF14525">
    <property type="entry name" value="AraC_binding_2"/>
    <property type="match status" value="1"/>
</dbReference>
<reference evidence="5 6" key="1">
    <citation type="submission" date="2024-06" db="EMBL/GenBank/DDBJ databases">
        <title>The Natural Products Discovery Center: Release of the First 8490 Sequenced Strains for Exploring Actinobacteria Biosynthetic Diversity.</title>
        <authorList>
            <person name="Kalkreuter E."/>
            <person name="Kautsar S.A."/>
            <person name="Yang D."/>
            <person name="Bader C.D."/>
            <person name="Teijaro C.N."/>
            <person name="Fluegel L."/>
            <person name="Davis C.M."/>
            <person name="Simpson J.R."/>
            <person name="Lauterbach L."/>
            <person name="Steele A.D."/>
            <person name="Gui C."/>
            <person name="Meng S."/>
            <person name="Li G."/>
            <person name="Viehrig K."/>
            <person name="Ye F."/>
            <person name="Su P."/>
            <person name="Kiefer A.F."/>
            <person name="Nichols A."/>
            <person name="Cepeda A.J."/>
            <person name="Yan W."/>
            <person name="Fan B."/>
            <person name="Jiang Y."/>
            <person name="Adhikari A."/>
            <person name="Zheng C.-J."/>
            <person name="Schuster L."/>
            <person name="Cowan T.M."/>
            <person name="Smanski M.J."/>
            <person name="Chevrette M.G."/>
            <person name="De Carvalho L.P.S."/>
            <person name="Shen B."/>
        </authorList>
    </citation>
    <scope>NUCLEOTIDE SEQUENCE [LARGE SCALE GENOMIC DNA]</scope>
    <source>
        <strain evidence="5 6">NPDC047833</strain>
    </source>
</reference>
<dbReference type="InterPro" id="IPR009057">
    <property type="entry name" value="Homeodomain-like_sf"/>
</dbReference>
<keyword evidence="2" id="KW-0238">DNA-binding</keyword>
<feature type="domain" description="HTH araC/xylS-type" evidence="4">
    <location>
        <begin position="226"/>
        <end position="327"/>
    </location>
</feature>
<evidence type="ECO:0000313" key="5">
    <source>
        <dbReference type="EMBL" id="MEW2362196.1"/>
    </source>
</evidence>
<evidence type="ECO:0000256" key="3">
    <source>
        <dbReference type="ARBA" id="ARBA00023163"/>
    </source>
</evidence>
<keyword evidence="1" id="KW-0805">Transcription regulation</keyword>
<name>A0ABV3LT77_9ACTN</name>
<dbReference type="RefSeq" id="WP_359771193.1">
    <property type="nucleotide sequence ID" value="NZ_JBEYRR010000001.1"/>
</dbReference>
<dbReference type="PANTHER" id="PTHR46796">
    <property type="entry name" value="HTH-TYPE TRANSCRIPTIONAL ACTIVATOR RHAS-RELATED"/>
    <property type="match status" value="1"/>
</dbReference>
<dbReference type="EMBL" id="JBEYRS010000003">
    <property type="protein sequence ID" value="MEW2362196.1"/>
    <property type="molecule type" value="Genomic_DNA"/>
</dbReference>
<organism evidence="5 6">
    <name type="scientific">Streptomyces huasconensis</name>
    <dbReference type="NCBI Taxonomy" id="1854574"/>
    <lineage>
        <taxon>Bacteria</taxon>
        <taxon>Bacillati</taxon>
        <taxon>Actinomycetota</taxon>
        <taxon>Actinomycetes</taxon>
        <taxon>Kitasatosporales</taxon>
        <taxon>Streptomycetaceae</taxon>
        <taxon>Streptomyces</taxon>
    </lineage>
</organism>
<dbReference type="InterPro" id="IPR018060">
    <property type="entry name" value="HTH_AraC"/>
</dbReference>
<keyword evidence="3" id="KW-0804">Transcription</keyword>
<dbReference type="Proteomes" id="UP001553843">
    <property type="component" value="Unassembled WGS sequence"/>
</dbReference>
<dbReference type="InterPro" id="IPR035418">
    <property type="entry name" value="AraC-bd_2"/>
</dbReference>
<dbReference type="PROSITE" id="PS01124">
    <property type="entry name" value="HTH_ARAC_FAMILY_2"/>
    <property type="match status" value="1"/>
</dbReference>
<sequence length="328" mass="36645">MAAERGGRTEFSRFVTQDLDEARTVLSRAFCDLRLSVTGPPRDFRTSMSMVEFGALAVGETGLGTAVEFHAAELGSYLVAWTRAGSFDLCQGRSVRTLVTPDRAAVYDPTADNFVDTRSAECRIFSVNIDVVALHRQLETLLGRPVHGRLRLAPTLDVSRGPGRSWAGLARWILQEKDVAHGLLRQPIFARRFEQTLLEGLLLAADHPYRALLEEPAPMTRPAAVKRVMDAVQERPAEPYDAARLAEIAHVGLRTLQEAFRRNLGMSPMAYVQEVRLQRVRQQLRVADFGTVTVTEVAYQWGFAHLGRFARRYRARFGEPPSQTLRAG</sequence>
<evidence type="ECO:0000256" key="2">
    <source>
        <dbReference type="ARBA" id="ARBA00023125"/>
    </source>
</evidence>
<dbReference type="PROSITE" id="PS00041">
    <property type="entry name" value="HTH_ARAC_FAMILY_1"/>
    <property type="match status" value="1"/>
</dbReference>
<dbReference type="SUPFAM" id="SSF46689">
    <property type="entry name" value="Homeodomain-like"/>
    <property type="match status" value="2"/>
</dbReference>
<dbReference type="InterPro" id="IPR050204">
    <property type="entry name" value="AraC_XylS_family_regulators"/>
</dbReference>
<keyword evidence="6" id="KW-1185">Reference proteome</keyword>
<gene>
    <name evidence="5" type="ORF">AB0887_09575</name>
</gene>
<evidence type="ECO:0000259" key="4">
    <source>
        <dbReference type="PROSITE" id="PS01124"/>
    </source>
</evidence>
<protein>
    <submittedName>
        <fullName evidence="5">AraC family transcriptional regulator</fullName>
    </submittedName>
</protein>
<dbReference type="InterPro" id="IPR018062">
    <property type="entry name" value="HTH_AraC-typ_CS"/>
</dbReference>
<proteinExistence type="predicted"/>
<dbReference type="Gene3D" id="1.10.10.60">
    <property type="entry name" value="Homeodomain-like"/>
    <property type="match status" value="1"/>
</dbReference>
<evidence type="ECO:0000256" key="1">
    <source>
        <dbReference type="ARBA" id="ARBA00023015"/>
    </source>
</evidence>
<evidence type="ECO:0000313" key="6">
    <source>
        <dbReference type="Proteomes" id="UP001553843"/>
    </source>
</evidence>
<accession>A0ABV3LT77</accession>
<dbReference type="PANTHER" id="PTHR46796:SF12">
    <property type="entry name" value="HTH-TYPE DNA-BINDING TRANSCRIPTIONAL ACTIVATOR EUTR"/>
    <property type="match status" value="1"/>
</dbReference>
<comment type="caution">
    <text evidence="5">The sequence shown here is derived from an EMBL/GenBank/DDBJ whole genome shotgun (WGS) entry which is preliminary data.</text>
</comment>